<proteinExistence type="predicted"/>
<keyword evidence="6" id="KW-0472">Membrane</keyword>
<dbReference type="PANTHER" id="PTHR47210">
    <property type="entry name" value="MEDIATOR OF RNA POLYMERASE II TRANSCRIPTION SUBUNIT 26C-RELATED"/>
    <property type="match status" value="1"/>
</dbReference>
<evidence type="ECO:0000256" key="2">
    <source>
        <dbReference type="ARBA" id="ARBA00023242"/>
    </source>
</evidence>
<feature type="domain" description="TFIIS N-terminal" evidence="7">
    <location>
        <begin position="180"/>
        <end position="250"/>
    </location>
</feature>
<feature type="transmembrane region" description="Helical" evidence="6">
    <location>
        <begin position="188"/>
        <end position="210"/>
    </location>
</feature>
<dbReference type="EMBL" id="QPKB01000006">
    <property type="protein sequence ID" value="RWR86856.1"/>
    <property type="molecule type" value="Genomic_DNA"/>
</dbReference>
<accession>A0A443P803</accession>
<feature type="region of interest" description="Disordered" evidence="5">
    <location>
        <begin position="85"/>
        <end position="114"/>
    </location>
</feature>
<dbReference type="GO" id="GO:0005634">
    <property type="term" value="C:nucleus"/>
    <property type="evidence" value="ECO:0007669"/>
    <property type="project" value="UniProtKB-SubCell"/>
</dbReference>
<evidence type="ECO:0000256" key="3">
    <source>
        <dbReference type="PROSITE-ProRule" id="PRU00649"/>
    </source>
</evidence>
<dbReference type="InterPro" id="IPR017923">
    <property type="entry name" value="TFIIS_N"/>
</dbReference>
<keyword evidence="6" id="KW-1133">Transmembrane helix</keyword>
<name>A0A443P803_9MAGN</name>
<keyword evidence="4" id="KW-0175">Coiled coil</keyword>
<dbReference type="InterPro" id="IPR044790">
    <property type="entry name" value="MD26C-like"/>
</dbReference>
<evidence type="ECO:0000256" key="1">
    <source>
        <dbReference type="ARBA" id="ARBA00004123"/>
    </source>
</evidence>
<dbReference type="Proteomes" id="UP000283530">
    <property type="component" value="Unassembled WGS sequence"/>
</dbReference>
<protein>
    <submittedName>
        <fullName evidence="8">Putative mediator of RNA polymerase II transcription subunit 26c</fullName>
    </submittedName>
</protein>
<dbReference type="Gene3D" id="1.20.930.10">
    <property type="entry name" value="Conserved domain common to transcription factors TFIIS, elongin A, CRSP70"/>
    <property type="match status" value="1"/>
</dbReference>
<dbReference type="PANTHER" id="PTHR47210:SF1">
    <property type="entry name" value="MEDIATOR OF RNA POLYMERASE II TRANSCRIPTION SUBUNIT 26C-RELATED"/>
    <property type="match status" value="1"/>
</dbReference>
<keyword evidence="6" id="KW-0812">Transmembrane</keyword>
<feature type="region of interest" description="Disordered" evidence="5">
    <location>
        <begin position="291"/>
        <end position="339"/>
    </location>
</feature>
<dbReference type="InterPro" id="IPR003617">
    <property type="entry name" value="TFIIS/CRSP70_N_sub"/>
</dbReference>
<evidence type="ECO:0000256" key="6">
    <source>
        <dbReference type="SAM" id="Phobius"/>
    </source>
</evidence>
<dbReference type="SUPFAM" id="SSF47676">
    <property type="entry name" value="Conserved domain common to transcription factors TFIIS, elongin A, CRSP70"/>
    <property type="match status" value="1"/>
</dbReference>
<feature type="compositionally biased region" description="Basic and acidic residues" evidence="5">
    <location>
        <begin position="103"/>
        <end position="113"/>
    </location>
</feature>
<comment type="caution">
    <text evidence="8">The sequence shown here is derived from an EMBL/GenBank/DDBJ whole genome shotgun (WGS) entry which is preliminary data.</text>
</comment>
<feature type="coiled-coil region" evidence="4">
    <location>
        <begin position="339"/>
        <end position="369"/>
    </location>
</feature>
<organism evidence="8 9">
    <name type="scientific">Cinnamomum micranthum f. kanehirae</name>
    <dbReference type="NCBI Taxonomy" id="337451"/>
    <lineage>
        <taxon>Eukaryota</taxon>
        <taxon>Viridiplantae</taxon>
        <taxon>Streptophyta</taxon>
        <taxon>Embryophyta</taxon>
        <taxon>Tracheophyta</taxon>
        <taxon>Spermatophyta</taxon>
        <taxon>Magnoliopsida</taxon>
        <taxon>Magnoliidae</taxon>
        <taxon>Laurales</taxon>
        <taxon>Lauraceae</taxon>
        <taxon>Cinnamomum</taxon>
    </lineage>
</organism>
<comment type="subcellular location">
    <subcellularLocation>
        <location evidence="1 3">Nucleus</location>
    </subcellularLocation>
</comment>
<dbReference type="OrthoDB" id="550309at2759"/>
<keyword evidence="9" id="KW-1185">Reference proteome</keyword>
<gene>
    <name evidence="8" type="ORF">CKAN_01577700</name>
</gene>
<dbReference type="SMART" id="SM00509">
    <property type="entry name" value="TFS2N"/>
    <property type="match status" value="1"/>
</dbReference>
<dbReference type="AlphaFoldDB" id="A0A443P803"/>
<feature type="compositionally biased region" description="Polar residues" evidence="5">
    <location>
        <begin position="324"/>
        <end position="336"/>
    </location>
</feature>
<feature type="region of interest" description="Disordered" evidence="5">
    <location>
        <begin position="378"/>
        <end position="401"/>
    </location>
</feature>
<dbReference type="InterPro" id="IPR035441">
    <property type="entry name" value="TFIIS/LEDGF_dom_sf"/>
</dbReference>
<dbReference type="STRING" id="337451.A0A443P803"/>
<dbReference type="PROSITE" id="PS51319">
    <property type="entry name" value="TFIIS_N"/>
    <property type="match status" value="1"/>
</dbReference>
<evidence type="ECO:0000256" key="5">
    <source>
        <dbReference type="SAM" id="MobiDB-lite"/>
    </source>
</evidence>
<evidence type="ECO:0000313" key="8">
    <source>
        <dbReference type="EMBL" id="RWR86856.1"/>
    </source>
</evidence>
<sequence>MDLDDFRSVLKDTGVDVWDFIDTAISVACADYGEELKDRRDGIVARLYATTVPRCRNCDLEAPRSNGTDKEKKIKSLEANASIEKEMSSHDGIGASPSTPESINREEDPDRTNDLSIDSEQSRILAIKERLEVPDQMCLFGLVFDCVVFFFSRKILWSIFSKLFRTWILPSKLSRQEKKRRRSRSIKFPLFAAISAILAIEIIIDLFGFFRFQETDIGRHVNSLRKHPSTEVRKLVKQLVRKWKDLVDEWVKLNTSGQTAASTIIADGDSPRQMPAKSIHNGNQVLDFGYSPNHHHTDESSGFSKQTPVMDGKGAASRRDVQTKKSQSPISCTTANKQKESKEIDLDKLASARKRLHENYQEAQNAKKQRTIQKLDLHDLPKPSKNSFFARNKGGVQARQW</sequence>
<reference evidence="8 9" key="1">
    <citation type="journal article" date="2019" name="Nat. Plants">
        <title>Stout camphor tree genome fills gaps in understanding of flowering plant genome evolution.</title>
        <authorList>
            <person name="Chaw S.M."/>
            <person name="Liu Y.C."/>
            <person name="Wu Y.W."/>
            <person name="Wang H.Y."/>
            <person name="Lin C.I."/>
            <person name="Wu C.S."/>
            <person name="Ke H.M."/>
            <person name="Chang L.Y."/>
            <person name="Hsu C.Y."/>
            <person name="Yang H.T."/>
            <person name="Sudianto E."/>
            <person name="Hsu M.H."/>
            <person name="Wu K.P."/>
            <person name="Wang L.N."/>
            <person name="Leebens-Mack J.H."/>
            <person name="Tsai I.J."/>
        </authorList>
    </citation>
    <scope>NUCLEOTIDE SEQUENCE [LARGE SCALE GENOMIC DNA]</scope>
    <source>
        <strain evidence="9">cv. Chaw 1501</strain>
        <tissue evidence="8">Young leaves</tissue>
    </source>
</reference>
<dbReference type="Pfam" id="PF08711">
    <property type="entry name" value="Med26"/>
    <property type="match status" value="1"/>
</dbReference>
<evidence type="ECO:0000313" key="9">
    <source>
        <dbReference type="Proteomes" id="UP000283530"/>
    </source>
</evidence>
<evidence type="ECO:0000256" key="4">
    <source>
        <dbReference type="SAM" id="Coils"/>
    </source>
</evidence>
<evidence type="ECO:0000259" key="7">
    <source>
        <dbReference type="PROSITE" id="PS51319"/>
    </source>
</evidence>
<keyword evidence="2 3" id="KW-0539">Nucleus</keyword>